<sequence length="1495" mass="163518">MDQKLEALGQRIETSIETHTQSSHRRLIQSLSESPLLRAPCQATLETSLAIDRSLRIEVVPKLDTIVQLLTTPSSQDTQGAVNDQTSGMSRTGAVLSADQMLMRGFTPSPTPTLTTVPSDHGPIDQPGQGQDLLMDKVLRIEDRVKSIYKVVVDGEIPSVPGEMAAFREEGAGGLINNGPEDTIAQSRAFGGDHGLNAFSQLEAMQDEMLSFPETLAQTGFKMEELLEELRQGSLAEHLASSARTLLDPTRGQSPQRTIEEVEEQWREVLGGMHGQQMERLGVIDTKMDASDHLNRVGMRALFAFIRVVFSQTGQIKDRLENVDRVLSVRALGRADHDILEALPSTLTSVQNDLQLILASIRPGATRTLSSNDGARALDDQEEIAAHSSEPEEAFAAAAVTGPENQTPRMLSIDGLANVIYGLQDKIDSMNEKYQALLAQLPSVTFSSLEESAVPSQRETLQERRNREARERQQRVEANASAAADTATVATQTISDDFDIEPLSRGGFPMEGIDAEEVEEEEEGEAFEDDQDDHDSNPPPSQLLEELLENSRLFGQMMTHAATTLNELSTGQTKLCETISSEIQRVVEAIHPPETEEDRARRQAAEEQARIDRVRQELDQVEEEKQQALEAERMAIENEKRAQEEAELAMIAEQAAQKEAKERTVALDRISIIPDLVTSLETIESQLRDNVERTITTMSTNLDILLRGSYQDSSALCQVMAHLESLVGPKGSPSSVAIQELITEAIRTATDVYNLVSDIKSIEEGALEQQGAIQALVDESCIKLTEQLEALQKSQESHWEAWNTRAEDEQGETNAWRSRVDIEGQESRLWRQQHAEMTEQWHKQIDERLGTILSNLGNSAQCASCSTATVEEINAARHIGEDAATETASREMAGEGAGIEGGNEEAVRTGQDSITINVDGSDPSREWARRLEQQFLRILRDAVPGYDSSHAETGLSRTGAAMTVDREDQASMSGSSTMRRRGLRTMSTGRPQSLAPTNEVIDHSESQSTVESYRATLTRFPSSTQSLATSFGREGSLAEGASSDYVSARASLSSDSFRSSAPIGAAHGADVSGEGAAGMEAETNENAGQDDEVASQSRQDQHQGVLSELARLEDQNGALVASILGKNREIQELVNAKIELEEQLQNEKERSARRKIRIQKARAKIEQLYRGGLGLPLEATVNLGSSNDDGYDDNDNNVQEDDHSQTTDPNTTPEPRHCLYTDAADQLRLSLDAYKDQAHVLKQEIDELLTLKSSLQKEIYATQSPYPGAHHHLGQDDDDDEEIETTLPGAPEFGQATRVMPTEAGLNSDDDEAYEDAEDGPDTAEAATDSKSGSRTPLPHGLVSGMGSGWYSGAGRARSMMGSGVNRPATAASFVSSASSGIGPGGLGRVYARQARRASYGRSQSTGPRRARRRDTEFGARVPQMEAVIRINRDGERSEELLKSTTVLTEEQFERVRLARNTEPSSQHQGEGGMGQDESVWSLSCDFNVRMVTLA</sequence>
<comment type="caution">
    <text evidence="4">The sequence shown here is derived from an EMBL/GenBank/DDBJ whole genome shotgun (WGS) entry which is preliminary data.</text>
</comment>
<feature type="compositionally biased region" description="Basic and acidic residues" evidence="3">
    <location>
        <begin position="460"/>
        <end position="475"/>
    </location>
</feature>
<evidence type="ECO:0000256" key="1">
    <source>
        <dbReference type="ARBA" id="ARBA00023054"/>
    </source>
</evidence>
<feature type="region of interest" description="Disordered" evidence="3">
    <location>
        <begin position="946"/>
        <end position="1007"/>
    </location>
</feature>
<evidence type="ECO:0000313" key="4">
    <source>
        <dbReference type="EMBL" id="KAF9579599.1"/>
    </source>
</evidence>
<feature type="compositionally biased region" description="Polar residues" evidence="3">
    <location>
        <begin position="448"/>
        <end position="459"/>
    </location>
</feature>
<feature type="compositionally biased region" description="Acidic residues" evidence="3">
    <location>
        <begin position="1189"/>
        <end position="1199"/>
    </location>
</feature>
<evidence type="ECO:0000313" key="5">
    <source>
        <dbReference type="Proteomes" id="UP000780801"/>
    </source>
</evidence>
<dbReference type="OrthoDB" id="2143914at2759"/>
<feature type="compositionally biased region" description="Low complexity" evidence="3">
    <location>
        <begin position="476"/>
        <end position="493"/>
    </location>
</feature>
<reference evidence="4" key="1">
    <citation type="journal article" date="2020" name="Fungal Divers.">
        <title>Resolving the Mortierellaceae phylogeny through synthesis of multi-gene phylogenetics and phylogenomics.</title>
        <authorList>
            <person name="Vandepol N."/>
            <person name="Liber J."/>
            <person name="Desiro A."/>
            <person name="Na H."/>
            <person name="Kennedy M."/>
            <person name="Barry K."/>
            <person name="Grigoriev I.V."/>
            <person name="Miller A.N."/>
            <person name="O'Donnell K."/>
            <person name="Stajich J.E."/>
            <person name="Bonito G."/>
        </authorList>
    </citation>
    <scope>NUCLEOTIDE SEQUENCE</scope>
    <source>
        <strain evidence="4">KOD1015</strain>
    </source>
</reference>
<dbReference type="Proteomes" id="UP000780801">
    <property type="component" value="Unassembled WGS sequence"/>
</dbReference>
<feature type="coiled-coil region" evidence="2">
    <location>
        <begin position="597"/>
        <end position="661"/>
    </location>
</feature>
<feature type="compositionally biased region" description="Acidic residues" evidence="3">
    <location>
        <begin position="1308"/>
        <end position="1322"/>
    </location>
</feature>
<gene>
    <name evidence="4" type="ORF">BGW38_004082</name>
</gene>
<feature type="region of interest" description="Disordered" evidence="3">
    <location>
        <begin position="883"/>
        <end position="908"/>
    </location>
</feature>
<dbReference type="PANTHER" id="PTHR23160:SF19">
    <property type="entry name" value="MYOSIN HEAVY CHAIN-RELATED PROTEIN"/>
    <property type="match status" value="1"/>
</dbReference>
<organism evidence="4 5">
    <name type="scientific">Lunasporangiospora selenospora</name>
    <dbReference type="NCBI Taxonomy" id="979761"/>
    <lineage>
        <taxon>Eukaryota</taxon>
        <taxon>Fungi</taxon>
        <taxon>Fungi incertae sedis</taxon>
        <taxon>Mucoromycota</taxon>
        <taxon>Mortierellomycotina</taxon>
        <taxon>Mortierellomycetes</taxon>
        <taxon>Mortierellales</taxon>
        <taxon>Mortierellaceae</taxon>
        <taxon>Lunasporangiospora</taxon>
    </lineage>
</organism>
<feature type="region of interest" description="Disordered" evidence="3">
    <location>
        <begin position="1184"/>
        <end position="1217"/>
    </location>
</feature>
<dbReference type="EMBL" id="JAABOA010002647">
    <property type="protein sequence ID" value="KAF9579599.1"/>
    <property type="molecule type" value="Genomic_DNA"/>
</dbReference>
<feature type="region of interest" description="Disordered" evidence="3">
    <location>
        <begin position="1264"/>
        <end position="1343"/>
    </location>
</feature>
<feature type="region of interest" description="Disordered" evidence="3">
    <location>
        <begin position="1395"/>
        <end position="1416"/>
    </location>
</feature>
<feature type="compositionally biased region" description="Polar residues" evidence="3">
    <location>
        <begin position="1094"/>
        <end position="1104"/>
    </location>
</feature>
<accession>A0A9P6FQK5</accession>
<evidence type="ECO:0000256" key="3">
    <source>
        <dbReference type="SAM" id="MobiDB-lite"/>
    </source>
</evidence>
<keyword evidence="5" id="KW-1185">Reference proteome</keyword>
<proteinExistence type="predicted"/>
<keyword evidence="1 2" id="KW-0175">Coiled coil</keyword>
<name>A0A9P6FQK5_9FUNG</name>
<feature type="region of interest" description="Disordered" evidence="3">
    <location>
        <begin position="1458"/>
        <end position="1477"/>
    </location>
</feature>
<feature type="region of interest" description="Disordered" evidence="3">
    <location>
        <begin position="1082"/>
        <end position="1104"/>
    </location>
</feature>
<feature type="coiled-coil region" evidence="2">
    <location>
        <begin position="1224"/>
        <end position="1258"/>
    </location>
</feature>
<evidence type="ECO:0000256" key="2">
    <source>
        <dbReference type="SAM" id="Coils"/>
    </source>
</evidence>
<protein>
    <submittedName>
        <fullName evidence="4">Uncharacterized protein</fullName>
    </submittedName>
</protein>
<dbReference type="PANTHER" id="PTHR23160">
    <property type="entry name" value="SYNAPTONEMAL COMPLEX PROTEIN-RELATED"/>
    <property type="match status" value="1"/>
</dbReference>
<feature type="coiled-coil region" evidence="2">
    <location>
        <begin position="1123"/>
        <end position="1150"/>
    </location>
</feature>
<feature type="compositionally biased region" description="Acidic residues" evidence="3">
    <location>
        <begin position="513"/>
        <end position="533"/>
    </location>
</feature>
<feature type="region of interest" description="Disordered" evidence="3">
    <location>
        <begin position="448"/>
        <end position="542"/>
    </location>
</feature>